<dbReference type="FunFam" id="3.30.300.30:FF:000015">
    <property type="entry name" value="Nonribosomal peptide synthase SidD"/>
    <property type="match status" value="1"/>
</dbReference>
<dbReference type="Proteomes" id="UP000028002">
    <property type="component" value="Unassembled WGS sequence"/>
</dbReference>
<dbReference type="FunFam" id="3.30.300.30:FF:000010">
    <property type="entry name" value="Enterobactin synthetase component F"/>
    <property type="match status" value="1"/>
</dbReference>
<dbReference type="PATRIC" id="fig|1393735.3.peg.3794"/>
<comment type="cofactor">
    <cofactor evidence="1">
        <name>pantetheine 4'-phosphate</name>
        <dbReference type="ChEBI" id="CHEBI:47942"/>
    </cofactor>
</comment>
<dbReference type="PROSITE" id="PS50075">
    <property type="entry name" value="CARRIER"/>
    <property type="match status" value="2"/>
</dbReference>
<dbReference type="GO" id="GO:0005829">
    <property type="term" value="C:cytosol"/>
    <property type="evidence" value="ECO:0007669"/>
    <property type="project" value="TreeGrafter"/>
</dbReference>
<evidence type="ECO:0000313" key="7">
    <source>
        <dbReference type="Proteomes" id="UP000028002"/>
    </source>
</evidence>
<dbReference type="Pfam" id="PF13193">
    <property type="entry name" value="AMP-binding_C"/>
    <property type="match status" value="2"/>
</dbReference>
<reference evidence="6 7" key="1">
    <citation type="submission" date="2014-03" db="EMBL/GenBank/DDBJ databases">
        <title>Draft Genome of Photorhabdus temperata Meg1.</title>
        <authorList>
            <person name="Hurst S.G.IV."/>
            <person name="Morris K."/>
            <person name="Thomas K."/>
            <person name="Tisa L.S."/>
        </authorList>
    </citation>
    <scope>NUCLEOTIDE SEQUENCE [LARGE SCALE GENOMIC DNA]</scope>
    <source>
        <strain evidence="6 7">Meg1</strain>
    </source>
</reference>
<dbReference type="Pfam" id="PF00550">
    <property type="entry name" value="PP-binding"/>
    <property type="match status" value="2"/>
</dbReference>
<dbReference type="Gene3D" id="3.30.559.30">
    <property type="entry name" value="Nonribosomal peptide synthetase, condensation domain"/>
    <property type="match status" value="2"/>
</dbReference>
<sequence length="2189" mass="246185">MKNMKTILAKFNESELNRIKNLGRSSLLENRSDEEVIKPLARLEQGEHLSASQKRMWLVHEIEGGSVNYHVPVAYKLAGNLNTKLFCQALNTVFRRHQVLRSTFIVQNLTPVAKILSEETPFPLVFSDLRPVDDKEEILAQLIEETFNSPFDFVQGPLLRACLVQLQNDEYIFLLSQHHIITDGWSIGIFINELCTIYNDLIHHRAISLPPLSLGYFDYTAWQNRYLTEEKLASQIAYWKPQLADIPPLLTLPTTYPRPKKPSQQGDTCTFIIDQQLTEQLKLLSQKNGMTLFMTVMAAWAVVLNRLSGQDSVVIGTPFANRNRAEIREMVGFFVNMLPVRIDIDSELSIGELLNQVKNTVINVQDNQDIPFERIVEVINPERSLSYSPIFQVLLAWQDFYEEELAFEGIEAAPVNYVANKIKFDLELFMHQRGGEIVGGINYATELFDKQTIERHLSYYLIVLRAMVGNVAQRVRNIDILPESERSLQLNQWNKISVDGQIDYCLHQLVEQQVANTPDAVALVFQDKTLSYDELNRQANQLAHCLIAEGVKPDDRVAICVDRSLQMIIGLLAILKAGAGYVSLDPVYPKERLQYILQDAAPILVLQDNAGAEALQGVLSDKQKGIYFSQVQDKDLSAENPKISTLKPHHLAYVIYTSGSTGHPKGVMVEHRQVTRLLTTTERLFSFKPDDVWCLAHSFSFDFSVWEIFGAFYFGGRLVIIPSDKIRSIDDFYHIVTKEKVTVLNQTPSAFNSFIEVYQSAQSCLRYIIFGGEALMKTTLEKFRAKERNHNIKLINMYGITEITVHATFREVNEEDIDNRVLIGHPLPDLSIYIVDEQLHLLPAGAVGEMYVGGAGITRGYLNRSELTAQRFITDPFNPASNSRMYRTGDLARYDHEGNIEYIGRNDHQVKIRGFRIELGEIEACLETHPQVREAVVLAREGNGGDKRLVAYVVLSSLPVNGQMSATLRQHLLSCLPEYMVPAAFVVLTHFPLTTNGKLDRRALPEPDESAYQRQVYEAPRGEIEQLLAQCWCELLGVEKVGRNDNFFTLGGHSLLVVQLMGLLRKQRHTIQAGTLFSTPVFHEQAALLKEADDVSVIPLNQITLDTDSITPEMLPLAEMTPADIDTLVSQVPGGIQNIQDIYGLSPLQDGIFFHHLLAKDGDPYQVMSQLAFKNRACLDAYINALQQVIHRHDILRTAFFSEQLSCGPVQVVLRNARLPVKEVNLSTVSSDSFISQLVTSHTITGHRMALNEAPLLHLLIAKEWESERWLALQVMHHLIGDHTTLEVMHREIEHILSGQTSLLPPAVPYRNLIAYANQVNRDKAYEPYFQRMLADIDEPTAPFGLYDVMQDGSRVDECHIELPAELNVALRELARRYGVTLASLAHLGWGMVLAKSTGRQQVVTGTVLFGRLGGETGIEQGVGLFINTLPLRLDIDERSVVNVLEETHQRLSDLLSYEQTPLVAAQRCSGVIAPAPLFTALFNYRHNEQDISEYRKSYEQYGIEMLDGEEQSNYPVSISVEDCGTQLGLTAQVVSPLSASRLCGYLQQALIQLTWALNEQPDLPVCQLDVLPAAERTLLLDTWNSAQIDDKTAQCICIHHQFEFQTVVTPDAIALEFNGLKISYAELNSQANKLAHRLLTEGVKPDSRVVICVAKSPEMVMGMLAVLKAGGAYVPIDPDYPQARLAYILQDAAPVLVLHDQAGEKALSALNSEFTLLDLNQPLDISLSKRNPDIRNLTTENLAYIIYTSGSTGQPKGVIVDHQAIYQRWLGFNELYKVTPQDRVLQFSSFSFDASVEEFFSSLCNGATLVIRDNCWLSSIQEFISQVKKNRITVISLPTLFWAELAARDKALPLSEDLRLIIIGGEAVKKSSIQAWFSHETHRPCLLNTYGPTENTVIATCQEIVSADNVCSIGKPVMNTAIYLLDQYGQPVPLGSIGEIHIGGVGVACGYLNLPELSAERFVSDPFAQRAGARMYRTGDMARYDNQGNIEYLGRNDHQVKIRGYRIELREIEERLESHPIVNKSVVLAHDTARGSKQLIAYLTVFEKEEYHHLIEQLREYLSSDLPDYMIPADFLILDNMPMNTSGKIDYKSLPLSKIPQHSTDDFSPPANMVQKIIAEIWMKVLGVSRIDQNDNFFNIGGDSILSIRMNGIVKSVFNIDVEYSRIFINSTLKQFSSFISTRIGMNA</sequence>
<dbReference type="InterPro" id="IPR023213">
    <property type="entry name" value="CAT-like_dom_sf"/>
</dbReference>
<dbReference type="CDD" id="cd17643">
    <property type="entry name" value="A_NRPS_Cytc1-like"/>
    <property type="match status" value="1"/>
</dbReference>
<organism evidence="6 7">
    <name type="scientific">Photorhabdus temperata subsp. temperata Meg1</name>
    <dbReference type="NCBI Taxonomy" id="1393735"/>
    <lineage>
        <taxon>Bacteria</taxon>
        <taxon>Pseudomonadati</taxon>
        <taxon>Pseudomonadota</taxon>
        <taxon>Gammaproteobacteria</taxon>
        <taxon>Enterobacterales</taxon>
        <taxon>Morganellaceae</taxon>
        <taxon>Photorhabdus</taxon>
    </lineage>
</organism>
<accession>A0A081RSN8</accession>
<dbReference type="GO" id="GO:0031177">
    <property type="term" value="F:phosphopantetheine binding"/>
    <property type="evidence" value="ECO:0007669"/>
    <property type="project" value="TreeGrafter"/>
</dbReference>
<comment type="similarity">
    <text evidence="2">Belongs to the ATP-dependent AMP-binding enzyme family.</text>
</comment>
<proteinExistence type="inferred from homology"/>
<dbReference type="GO" id="GO:0043041">
    <property type="term" value="P:amino acid activation for nonribosomal peptide biosynthetic process"/>
    <property type="evidence" value="ECO:0007669"/>
    <property type="project" value="TreeGrafter"/>
</dbReference>
<feature type="domain" description="Carrier" evidence="5">
    <location>
        <begin position="2110"/>
        <end position="2185"/>
    </location>
</feature>
<evidence type="ECO:0000256" key="3">
    <source>
        <dbReference type="ARBA" id="ARBA00022450"/>
    </source>
</evidence>
<comment type="caution">
    <text evidence="6">The sequence shown here is derived from an EMBL/GenBank/DDBJ whole genome shotgun (WGS) entry which is preliminary data.</text>
</comment>
<dbReference type="FunFam" id="1.10.1200.10:FF:000005">
    <property type="entry name" value="Nonribosomal peptide synthetase 1"/>
    <property type="match status" value="1"/>
</dbReference>
<dbReference type="CDD" id="cd05930">
    <property type="entry name" value="A_NRPS"/>
    <property type="match status" value="1"/>
</dbReference>
<dbReference type="SUPFAM" id="SSF47336">
    <property type="entry name" value="ACP-like"/>
    <property type="match status" value="2"/>
</dbReference>
<dbReference type="CDD" id="cd19531">
    <property type="entry name" value="LCL_NRPS-like"/>
    <property type="match status" value="1"/>
</dbReference>
<dbReference type="FunFam" id="3.40.50.980:FF:000002">
    <property type="entry name" value="Enterobactin synthetase component F"/>
    <property type="match status" value="1"/>
</dbReference>
<dbReference type="InterPro" id="IPR029058">
    <property type="entry name" value="AB_hydrolase_fold"/>
</dbReference>
<dbReference type="Gene3D" id="3.40.50.980">
    <property type="match status" value="2"/>
</dbReference>
<dbReference type="InterPro" id="IPR042099">
    <property type="entry name" value="ANL_N_sf"/>
</dbReference>
<name>A0A081RSN8_PHOTE</name>
<dbReference type="CDD" id="cd19544">
    <property type="entry name" value="E-C_NRPS"/>
    <property type="match status" value="1"/>
</dbReference>
<dbReference type="InterPro" id="IPR000873">
    <property type="entry name" value="AMP-dep_synth/lig_dom"/>
</dbReference>
<feature type="domain" description="Carrier" evidence="5">
    <location>
        <begin position="1019"/>
        <end position="1093"/>
    </location>
</feature>
<dbReference type="Pfam" id="PF00668">
    <property type="entry name" value="Condensation"/>
    <property type="match status" value="2"/>
</dbReference>
<dbReference type="Gene3D" id="3.40.50.1820">
    <property type="entry name" value="alpha/beta hydrolase"/>
    <property type="match status" value="1"/>
</dbReference>
<dbReference type="PANTHER" id="PTHR45527">
    <property type="entry name" value="NONRIBOSOMAL PEPTIDE SYNTHETASE"/>
    <property type="match status" value="1"/>
</dbReference>
<dbReference type="SUPFAM" id="SSF52777">
    <property type="entry name" value="CoA-dependent acyltransferases"/>
    <property type="match status" value="4"/>
</dbReference>
<dbReference type="InterPro" id="IPR001242">
    <property type="entry name" value="Condensation_dom"/>
</dbReference>
<dbReference type="EMBL" id="JGVH01000073">
    <property type="protein sequence ID" value="KER01691.1"/>
    <property type="molecule type" value="Genomic_DNA"/>
</dbReference>
<dbReference type="InterPro" id="IPR010071">
    <property type="entry name" value="AA_adenyl_dom"/>
</dbReference>
<dbReference type="InterPro" id="IPR045851">
    <property type="entry name" value="AMP-bd_C_sf"/>
</dbReference>
<protein>
    <submittedName>
        <fullName evidence="6">Amino acid adenylation enzyme/thioester reductase family protein</fullName>
    </submittedName>
</protein>
<dbReference type="Pfam" id="PF00501">
    <property type="entry name" value="AMP-binding"/>
    <property type="match status" value="2"/>
</dbReference>
<dbReference type="NCBIfam" id="NF003417">
    <property type="entry name" value="PRK04813.1"/>
    <property type="match status" value="2"/>
</dbReference>
<dbReference type="PROSITE" id="PS00455">
    <property type="entry name" value="AMP_BINDING"/>
    <property type="match status" value="2"/>
</dbReference>
<evidence type="ECO:0000256" key="4">
    <source>
        <dbReference type="ARBA" id="ARBA00022553"/>
    </source>
</evidence>
<dbReference type="SUPFAM" id="SSF56801">
    <property type="entry name" value="Acetyl-CoA synthetase-like"/>
    <property type="match status" value="2"/>
</dbReference>
<dbReference type="FunFam" id="3.40.50.980:FF:000001">
    <property type="entry name" value="Non-ribosomal peptide synthetase"/>
    <property type="match status" value="2"/>
</dbReference>
<dbReference type="GO" id="GO:0044550">
    <property type="term" value="P:secondary metabolite biosynthetic process"/>
    <property type="evidence" value="ECO:0007669"/>
    <property type="project" value="UniProtKB-ARBA"/>
</dbReference>
<evidence type="ECO:0000256" key="2">
    <source>
        <dbReference type="ARBA" id="ARBA00006432"/>
    </source>
</evidence>
<keyword evidence="3" id="KW-0596">Phosphopantetheine</keyword>
<dbReference type="InterPro" id="IPR020845">
    <property type="entry name" value="AMP-binding_CS"/>
</dbReference>
<dbReference type="PANTHER" id="PTHR45527:SF14">
    <property type="entry name" value="PLIPASTATIN SYNTHASE SUBUNIT B"/>
    <property type="match status" value="1"/>
</dbReference>
<dbReference type="Gene3D" id="1.10.1200.10">
    <property type="entry name" value="ACP-like"/>
    <property type="match status" value="1"/>
</dbReference>
<keyword evidence="4" id="KW-0597">Phosphoprotein</keyword>
<dbReference type="Gene3D" id="3.30.300.30">
    <property type="match status" value="2"/>
</dbReference>
<dbReference type="InterPro" id="IPR025110">
    <property type="entry name" value="AMP-bd_C"/>
</dbReference>
<evidence type="ECO:0000256" key="1">
    <source>
        <dbReference type="ARBA" id="ARBA00001957"/>
    </source>
</evidence>
<dbReference type="GO" id="GO:0003824">
    <property type="term" value="F:catalytic activity"/>
    <property type="evidence" value="ECO:0007669"/>
    <property type="project" value="InterPro"/>
</dbReference>
<evidence type="ECO:0000259" key="5">
    <source>
        <dbReference type="PROSITE" id="PS50075"/>
    </source>
</evidence>
<dbReference type="NCBIfam" id="TIGR01733">
    <property type="entry name" value="AA-adenyl-dom"/>
    <property type="match status" value="2"/>
</dbReference>
<evidence type="ECO:0000313" key="6">
    <source>
        <dbReference type="EMBL" id="KER01691.1"/>
    </source>
</evidence>
<dbReference type="Gene3D" id="3.40.50.12780">
    <property type="entry name" value="N-terminal domain of ligase-like"/>
    <property type="match status" value="1"/>
</dbReference>
<dbReference type="InterPro" id="IPR036736">
    <property type="entry name" value="ACP-like_sf"/>
</dbReference>
<dbReference type="Gene3D" id="3.30.559.10">
    <property type="entry name" value="Chloramphenicol acetyltransferase-like domain"/>
    <property type="match status" value="2"/>
</dbReference>
<dbReference type="FunFam" id="2.30.38.10:FF:000001">
    <property type="entry name" value="Non-ribosomal peptide synthetase PvdI"/>
    <property type="match status" value="1"/>
</dbReference>
<dbReference type="Gene3D" id="2.30.38.10">
    <property type="entry name" value="Luciferase, Domain 3"/>
    <property type="match status" value="1"/>
</dbReference>
<dbReference type="InterPro" id="IPR009081">
    <property type="entry name" value="PP-bd_ACP"/>
</dbReference>
<dbReference type="RefSeq" id="WP_051769676.1">
    <property type="nucleotide sequence ID" value="NZ_CAWLUD010000073.1"/>
</dbReference>
<gene>
    <name evidence="6" type="ORF">MEG1DRAFT_03710</name>
</gene>
<dbReference type="FunFam" id="3.40.50.12780:FF:000012">
    <property type="entry name" value="Non-ribosomal peptide synthetase"/>
    <property type="match status" value="2"/>
</dbReference>